<gene>
    <name evidence="1" type="ORF">BGZ97_004136</name>
</gene>
<accession>A0A9P6RIS7</accession>
<keyword evidence="2" id="KW-1185">Reference proteome</keyword>
<proteinExistence type="predicted"/>
<name>A0A9P6RIS7_9FUNG</name>
<dbReference type="Proteomes" id="UP000823405">
    <property type="component" value="Unassembled WGS sequence"/>
</dbReference>
<sequence>MAEAGKVSLSTYGHYVRSERPPDFMAGANWYRAGVDVLYVITGERLQMQLSADDQELLKRYHAAPLAVKAAVLSALTVGPTVNAVKQSVEGDVGQQVRGGNITNAARTSFNFGKKEKKP</sequence>
<dbReference type="EMBL" id="JAAAIN010000201">
    <property type="protein sequence ID" value="KAG0318231.1"/>
    <property type="molecule type" value="Genomic_DNA"/>
</dbReference>
<comment type="caution">
    <text evidence="1">The sequence shown here is derived from an EMBL/GenBank/DDBJ whole genome shotgun (WGS) entry which is preliminary data.</text>
</comment>
<dbReference type="AlphaFoldDB" id="A0A9P6RIS7"/>
<protein>
    <submittedName>
        <fullName evidence="1">Uncharacterized protein</fullName>
    </submittedName>
</protein>
<reference evidence="1" key="1">
    <citation type="journal article" date="2020" name="Fungal Divers.">
        <title>Resolving the Mortierellaceae phylogeny through synthesis of multi-gene phylogenetics and phylogenomics.</title>
        <authorList>
            <person name="Vandepol N."/>
            <person name="Liber J."/>
            <person name="Desiro A."/>
            <person name="Na H."/>
            <person name="Kennedy M."/>
            <person name="Barry K."/>
            <person name="Grigoriev I.V."/>
            <person name="Miller A.N."/>
            <person name="O'Donnell K."/>
            <person name="Stajich J.E."/>
            <person name="Bonito G."/>
        </authorList>
    </citation>
    <scope>NUCLEOTIDE SEQUENCE</scope>
    <source>
        <strain evidence="1">NVP60</strain>
    </source>
</reference>
<organism evidence="1 2">
    <name type="scientific">Linnemannia gamsii</name>
    <dbReference type="NCBI Taxonomy" id="64522"/>
    <lineage>
        <taxon>Eukaryota</taxon>
        <taxon>Fungi</taxon>
        <taxon>Fungi incertae sedis</taxon>
        <taxon>Mucoromycota</taxon>
        <taxon>Mortierellomycotina</taxon>
        <taxon>Mortierellomycetes</taxon>
        <taxon>Mortierellales</taxon>
        <taxon>Mortierellaceae</taxon>
        <taxon>Linnemannia</taxon>
    </lineage>
</organism>
<evidence type="ECO:0000313" key="2">
    <source>
        <dbReference type="Proteomes" id="UP000823405"/>
    </source>
</evidence>
<evidence type="ECO:0000313" key="1">
    <source>
        <dbReference type="EMBL" id="KAG0318231.1"/>
    </source>
</evidence>